<dbReference type="AlphaFoldDB" id="A0A2Z6LFZ6"/>
<keyword evidence="2" id="KW-1185">Reference proteome</keyword>
<sequence>MELRRWRTLTSEEMLELEKEAANFEDKRPVTVLEEQFSASHNMDFEWAQLELSEKIEWMKKADACLYDDQVILIEGRRVLVEGAARNG</sequence>
<evidence type="ECO:0000313" key="1">
    <source>
        <dbReference type="EMBL" id="GAU11045.1"/>
    </source>
</evidence>
<proteinExistence type="predicted"/>
<organism evidence="1 2">
    <name type="scientific">Trifolium subterraneum</name>
    <name type="common">Subterranean clover</name>
    <dbReference type="NCBI Taxonomy" id="3900"/>
    <lineage>
        <taxon>Eukaryota</taxon>
        <taxon>Viridiplantae</taxon>
        <taxon>Streptophyta</taxon>
        <taxon>Embryophyta</taxon>
        <taxon>Tracheophyta</taxon>
        <taxon>Spermatophyta</taxon>
        <taxon>Magnoliopsida</taxon>
        <taxon>eudicotyledons</taxon>
        <taxon>Gunneridae</taxon>
        <taxon>Pentapetalae</taxon>
        <taxon>rosids</taxon>
        <taxon>fabids</taxon>
        <taxon>Fabales</taxon>
        <taxon>Fabaceae</taxon>
        <taxon>Papilionoideae</taxon>
        <taxon>50 kb inversion clade</taxon>
        <taxon>NPAAA clade</taxon>
        <taxon>Hologalegina</taxon>
        <taxon>IRL clade</taxon>
        <taxon>Trifolieae</taxon>
        <taxon>Trifolium</taxon>
    </lineage>
</organism>
<dbReference type="Proteomes" id="UP000242715">
    <property type="component" value="Unassembled WGS sequence"/>
</dbReference>
<reference evidence="2" key="1">
    <citation type="journal article" date="2017" name="Front. Plant Sci.">
        <title>Climate Clever Clovers: New Paradigm to Reduce the Environmental Footprint of Ruminants by Breeding Low Methanogenic Forages Utilizing Haplotype Variation.</title>
        <authorList>
            <person name="Kaur P."/>
            <person name="Appels R."/>
            <person name="Bayer P.E."/>
            <person name="Keeble-Gagnere G."/>
            <person name="Wang J."/>
            <person name="Hirakawa H."/>
            <person name="Shirasawa K."/>
            <person name="Vercoe P."/>
            <person name="Stefanova K."/>
            <person name="Durmic Z."/>
            <person name="Nichols P."/>
            <person name="Revell C."/>
            <person name="Isobe S.N."/>
            <person name="Edwards D."/>
            <person name="Erskine W."/>
        </authorList>
    </citation>
    <scope>NUCLEOTIDE SEQUENCE [LARGE SCALE GENOMIC DNA]</scope>
    <source>
        <strain evidence="2">cv. Daliak</strain>
    </source>
</reference>
<name>A0A2Z6LFZ6_TRISU</name>
<dbReference type="EMBL" id="DF973112">
    <property type="protein sequence ID" value="GAU11045.1"/>
    <property type="molecule type" value="Genomic_DNA"/>
</dbReference>
<accession>A0A2Z6LFZ6</accession>
<evidence type="ECO:0000313" key="2">
    <source>
        <dbReference type="Proteomes" id="UP000242715"/>
    </source>
</evidence>
<protein>
    <submittedName>
        <fullName evidence="1">Uncharacterized protein</fullName>
    </submittedName>
</protein>
<gene>
    <name evidence="1" type="ORF">TSUD_113380</name>
</gene>